<dbReference type="RefSeq" id="WP_253776386.1">
    <property type="nucleotide sequence ID" value="NZ_BAAAVE010000017.1"/>
</dbReference>
<dbReference type="Proteomes" id="UP001320766">
    <property type="component" value="Unassembled WGS sequence"/>
</dbReference>
<accession>A0ABT1K9N6</accession>
<organism evidence="2 3">
    <name type="scientific">Nonomuraea roseoviolacea subsp. carminata</name>
    <dbReference type="NCBI Taxonomy" id="160689"/>
    <lineage>
        <taxon>Bacteria</taxon>
        <taxon>Bacillati</taxon>
        <taxon>Actinomycetota</taxon>
        <taxon>Actinomycetes</taxon>
        <taxon>Streptosporangiales</taxon>
        <taxon>Streptosporangiaceae</taxon>
        <taxon>Nonomuraea</taxon>
    </lineage>
</organism>
<evidence type="ECO:0000313" key="3">
    <source>
        <dbReference type="Proteomes" id="UP001320766"/>
    </source>
</evidence>
<evidence type="ECO:0008006" key="4">
    <source>
        <dbReference type="Google" id="ProtNLM"/>
    </source>
</evidence>
<protein>
    <recommendedName>
        <fullName evidence="4">TIR domain-containing protein</fullName>
    </recommendedName>
</protein>
<name>A0ABT1K9N6_9ACTN</name>
<proteinExistence type="predicted"/>
<keyword evidence="3" id="KW-1185">Reference proteome</keyword>
<dbReference type="Gene3D" id="3.40.50.10140">
    <property type="entry name" value="Toll/interleukin-1 receptor homology (TIR) domain"/>
    <property type="match status" value="1"/>
</dbReference>
<evidence type="ECO:0000256" key="1">
    <source>
        <dbReference type="SAM" id="MobiDB-lite"/>
    </source>
</evidence>
<comment type="caution">
    <text evidence="2">The sequence shown here is derived from an EMBL/GenBank/DDBJ whole genome shotgun (WGS) entry which is preliminary data.</text>
</comment>
<reference evidence="2 3" key="1">
    <citation type="submission" date="2022-06" db="EMBL/GenBank/DDBJ databases">
        <title>Sequencing the genomes of 1000 actinobacteria strains.</title>
        <authorList>
            <person name="Klenk H.-P."/>
        </authorList>
    </citation>
    <scope>NUCLEOTIDE SEQUENCE [LARGE SCALE GENOMIC DNA]</scope>
    <source>
        <strain evidence="2 3">DSM 44170</strain>
    </source>
</reference>
<evidence type="ECO:0000313" key="2">
    <source>
        <dbReference type="EMBL" id="MCP2350733.1"/>
    </source>
</evidence>
<feature type="region of interest" description="Disordered" evidence="1">
    <location>
        <begin position="73"/>
        <end position="100"/>
    </location>
</feature>
<dbReference type="InterPro" id="IPR035897">
    <property type="entry name" value="Toll_tir_struct_dom_sf"/>
</dbReference>
<dbReference type="EMBL" id="JAMZEC010000001">
    <property type="protein sequence ID" value="MCP2350733.1"/>
    <property type="molecule type" value="Genomic_DNA"/>
</dbReference>
<gene>
    <name evidence="2" type="ORF">HD595_006855</name>
</gene>
<sequence length="100" mass="11112">MSEAAVYDAFISYSHTADARLAPLLEAGLRAMGKPWYRRRARRVFRDQASLPAAPELWPSIERALAALAGVRPRCPRPAPANDRSPLPRPHRPMTTAPAR</sequence>